<keyword evidence="2" id="KW-1185">Reference proteome</keyword>
<organism evidence="1 2">
    <name type="scientific">Salipiger pallidus</name>
    <dbReference type="NCBI Taxonomy" id="1775170"/>
    <lineage>
        <taxon>Bacteria</taxon>
        <taxon>Pseudomonadati</taxon>
        <taxon>Pseudomonadota</taxon>
        <taxon>Alphaproteobacteria</taxon>
        <taxon>Rhodobacterales</taxon>
        <taxon>Roseobacteraceae</taxon>
        <taxon>Salipiger</taxon>
    </lineage>
</organism>
<reference evidence="1" key="2">
    <citation type="submission" date="2020-09" db="EMBL/GenBank/DDBJ databases">
        <authorList>
            <person name="Sun Q."/>
            <person name="Zhou Y."/>
        </authorList>
    </citation>
    <scope>NUCLEOTIDE SEQUENCE</scope>
    <source>
        <strain evidence="1">CGMCC 1.15762</strain>
    </source>
</reference>
<dbReference type="Proteomes" id="UP000617145">
    <property type="component" value="Unassembled WGS sequence"/>
</dbReference>
<gene>
    <name evidence="1" type="ORF">GCM10011415_39510</name>
</gene>
<accession>A0A8J2ZNK8</accession>
<name>A0A8J2ZNK8_9RHOB</name>
<sequence>MSPAADTIRMGFRKFTPGSLREQKGLSLAGLYQNGLHTAFRLPTRQYLAR</sequence>
<comment type="caution">
    <text evidence="1">The sequence shown here is derived from an EMBL/GenBank/DDBJ whole genome shotgun (WGS) entry which is preliminary data.</text>
</comment>
<dbReference type="EMBL" id="BMJV01000011">
    <property type="protein sequence ID" value="GGG85373.1"/>
    <property type="molecule type" value="Genomic_DNA"/>
</dbReference>
<evidence type="ECO:0000313" key="1">
    <source>
        <dbReference type="EMBL" id="GGG85373.1"/>
    </source>
</evidence>
<evidence type="ECO:0000313" key="2">
    <source>
        <dbReference type="Proteomes" id="UP000617145"/>
    </source>
</evidence>
<proteinExistence type="predicted"/>
<reference evidence="1" key="1">
    <citation type="journal article" date="2014" name="Int. J. Syst. Evol. Microbiol.">
        <title>Complete genome sequence of Corynebacterium casei LMG S-19264T (=DSM 44701T), isolated from a smear-ripened cheese.</title>
        <authorList>
            <consortium name="US DOE Joint Genome Institute (JGI-PGF)"/>
            <person name="Walter F."/>
            <person name="Albersmeier A."/>
            <person name="Kalinowski J."/>
            <person name="Ruckert C."/>
        </authorList>
    </citation>
    <scope>NUCLEOTIDE SEQUENCE</scope>
    <source>
        <strain evidence="1">CGMCC 1.15762</strain>
    </source>
</reference>
<protein>
    <submittedName>
        <fullName evidence="1">Uncharacterized protein</fullName>
    </submittedName>
</protein>
<dbReference type="AlphaFoldDB" id="A0A8J2ZNK8"/>